<proteinExistence type="predicted"/>
<dbReference type="CDD" id="cd02440">
    <property type="entry name" value="AdoMet_MTases"/>
    <property type="match status" value="1"/>
</dbReference>
<dbReference type="Pfam" id="PF13578">
    <property type="entry name" value="Methyltransf_24"/>
    <property type="match status" value="1"/>
</dbReference>
<evidence type="ECO:0000313" key="2">
    <source>
        <dbReference type="Proteomes" id="UP001155057"/>
    </source>
</evidence>
<dbReference type="SUPFAM" id="SSF53335">
    <property type="entry name" value="S-adenosyl-L-methionine-dependent methyltransferases"/>
    <property type="match status" value="1"/>
</dbReference>
<dbReference type="EMBL" id="JANUAE010000019">
    <property type="protein sequence ID" value="MCS3711870.1"/>
    <property type="molecule type" value="Genomic_DNA"/>
</dbReference>
<dbReference type="AlphaFoldDB" id="A0A9X2Q7Y2"/>
<dbReference type="RefSeq" id="WP_259124577.1">
    <property type="nucleotide sequence ID" value="NZ_JANUAE010000019.1"/>
</dbReference>
<accession>A0A9X2Q7Y2</accession>
<evidence type="ECO:0000313" key="1">
    <source>
        <dbReference type="EMBL" id="MCS3711870.1"/>
    </source>
</evidence>
<reference evidence="1" key="1">
    <citation type="submission" date="2022-08" db="EMBL/GenBank/DDBJ databases">
        <title>Genomic Encyclopedia of Type Strains, Phase V (KMG-V): Genome sequencing to study the core and pangenomes of soil and plant-associated prokaryotes.</title>
        <authorList>
            <person name="Whitman W."/>
        </authorList>
    </citation>
    <scope>NUCLEOTIDE SEQUENCE</scope>
    <source>
        <strain evidence="1">SP3049</strain>
    </source>
</reference>
<dbReference type="Gene3D" id="3.40.50.150">
    <property type="entry name" value="Vaccinia Virus protein VP39"/>
    <property type="match status" value="1"/>
</dbReference>
<dbReference type="Proteomes" id="UP001155057">
    <property type="component" value="Unassembled WGS sequence"/>
</dbReference>
<gene>
    <name evidence="1" type="ORF">GGP61_003505</name>
</gene>
<sequence length="243" mass="27742">MFAVIIPLGVIAILTVQLDSLRKINKQRRKNSERLHETYFEQAESLFTVHSLINHETPPLPPSRGWAASPDFLREVSSLIYTEEPRLILEIGSGLSTIISAYCIEQLGEGRVVSLDHEAQYAANTRRQLRRHGVEDRTRVIHASLRSYQLNGGTWEWYSLDEFEENAVDLVIIDGPPAILQERSRYPAVPLLFERLSDDAVLILDDGSRQEEEEIVDQWLEEYPGLEAEFLPLEMGAYVLRNG</sequence>
<organism evidence="1 2">
    <name type="scientific">Salinibacter ruber</name>
    <dbReference type="NCBI Taxonomy" id="146919"/>
    <lineage>
        <taxon>Bacteria</taxon>
        <taxon>Pseudomonadati</taxon>
        <taxon>Rhodothermota</taxon>
        <taxon>Rhodothermia</taxon>
        <taxon>Rhodothermales</taxon>
        <taxon>Salinibacteraceae</taxon>
        <taxon>Salinibacter</taxon>
    </lineage>
</organism>
<dbReference type="InterPro" id="IPR029063">
    <property type="entry name" value="SAM-dependent_MTases_sf"/>
</dbReference>
<name>A0A9X2Q7Y2_9BACT</name>
<protein>
    <submittedName>
        <fullName evidence="1">O-methyltransferase YrrM</fullName>
    </submittedName>
</protein>
<comment type="caution">
    <text evidence="1">The sequence shown here is derived from an EMBL/GenBank/DDBJ whole genome shotgun (WGS) entry which is preliminary data.</text>
</comment>